<evidence type="ECO:0000256" key="1">
    <source>
        <dbReference type="SAM" id="MobiDB-lite"/>
    </source>
</evidence>
<accession>C5AW53</accession>
<feature type="compositionally biased region" description="Basic and acidic residues" evidence="1">
    <location>
        <begin position="146"/>
        <end position="165"/>
    </location>
</feature>
<name>C5AW53_METEA</name>
<dbReference type="HOGENOM" id="CLU_1729235_0_0_5"/>
<proteinExistence type="predicted"/>
<keyword evidence="3" id="KW-1185">Reference proteome</keyword>
<organism evidence="2 3">
    <name type="scientific">Methylorubrum extorquens (strain ATCC 14718 / DSM 1338 / JCM 2805 / NCIMB 9133 / AM1)</name>
    <name type="common">Methylobacterium extorquens</name>
    <dbReference type="NCBI Taxonomy" id="272630"/>
    <lineage>
        <taxon>Bacteria</taxon>
        <taxon>Pseudomonadati</taxon>
        <taxon>Pseudomonadota</taxon>
        <taxon>Alphaproteobacteria</taxon>
        <taxon>Hyphomicrobiales</taxon>
        <taxon>Methylobacteriaceae</taxon>
        <taxon>Methylorubrum</taxon>
    </lineage>
</organism>
<protein>
    <submittedName>
        <fullName evidence="2">Uncharacterized protein</fullName>
    </submittedName>
</protein>
<reference evidence="2 3" key="1">
    <citation type="journal article" date="2009" name="PLoS ONE">
        <title>Methylobacterium genome sequences: a reference blueprint to investigate microbial metabolism of C1 compounds from natural and industrial sources.</title>
        <authorList>
            <person name="Vuilleumier S."/>
            <person name="Chistoserdova L."/>
            <person name="Lee M.-C."/>
            <person name="Bringel F."/>
            <person name="Lajus A."/>
            <person name="Zhou Y."/>
            <person name="Gourion B."/>
            <person name="Barbe V."/>
            <person name="Chang J."/>
            <person name="Cruveiller S."/>
            <person name="Dossat C."/>
            <person name="Gillett W."/>
            <person name="Gruffaz C."/>
            <person name="Haugen E."/>
            <person name="Hourcade E."/>
            <person name="Levy R."/>
            <person name="Mangenot S."/>
            <person name="Muller E."/>
            <person name="Nadalig T."/>
            <person name="Pagni M."/>
            <person name="Penny C."/>
            <person name="Peyraud R."/>
            <person name="Robinson D.G."/>
            <person name="Roche D."/>
            <person name="Rouy Z."/>
            <person name="Saenampechek C."/>
            <person name="Salvignol G."/>
            <person name="Vallenet D."/>
            <person name="Wu Z."/>
            <person name="Marx C.J."/>
            <person name="Vorholt J.A."/>
            <person name="Olson M.V."/>
            <person name="Kaul R."/>
            <person name="Weissenbach J."/>
            <person name="Medigue C."/>
            <person name="Lidstrom M.E."/>
        </authorList>
    </citation>
    <scope>NUCLEOTIDE SEQUENCE [LARGE SCALE GENOMIC DNA]</scope>
    <source>
        <strain evidence="3">ATCC 14718 / DSM 1338 / JCM 2805 / NCIMB 9133 / AM1</strain>
    </source>
</reference>
<feature type="region of interest" description="Disordered" evidence="1">
    <location>
        <begin position="1"/>
        <end position="27"/>
    </location>
</feature>
<dbReference type="Proteomes" id="UP000009081">
    <property type="component" value="Chromosome"/>
</dbReference>
<feature type="region of interest" description="Disordered" evidence="1">
    <location>
        <begin position="137"/>
        <end position="175"/>
    </location>
</feature>
<dbReference type="AlphaFoldDB" id="C5AW53"/>
<gene>
    <name evidence="2" type="ordered locus">MexAM1_META1p5315</name>
</gene>
<dbReference type="EMBL" id="CP001510">
    <property type="protein sequence ID" value="ACS42916.1"/>
    <property type="molecule type" value="Genomic_DNA"/>
</dbReference>
<evidence type="ECO:0000313" key="2">
    <source>
        <dbReference type="EMBL" id="ACS42916.1"/>
    </source>
</evidence>
<sequence>MTGPECRSCLPGGEKAKRMHGRPPMTASVPELSRKALADRLSKEMAEAERQGFGTSTVWLTREETDLICAALEAASTDDGRRLDFLDRCVAAMTARDGSDRGWRMSIDQDHLMLGTTVDTHGLPSCRDAIDERTAELQRAQAMATGEKHREEPLPTRPDGPHDFTPRPYARSGKS</sequence>
<dbReference type="KEGG" id="mea:Mex_1p5315"/>
<evidence type="ECO:0000313" key="3">
    <source>
        <dbReference type="Proteomes" id="UP000009081"/>
    </source>
</evidence>
<dbReference type="eggNOG" id="ENOG502ZZY1">
    <property type="taxonomic scope" value="Bacteria"/>
</dbReference>